<feature type="domain" description="Glycosyltransferase 2-like" evidence="1">
    <location>
        <begin position="37"/>
        <end position="167"/>
    </location>
</feature>
<organism evidence="2 3">
    <name type="scientific">Chaetoceros tenuissimus</name>
    <dbReference type="NCBI Taxonomy" id="426638"/>
    <lineage>
        <taxon>Eukaryota</taxon>
        <taxon>Sar</taxon>
        <taxon>Stramenopiles</taxon>
        <taxon>Ochrophyta</taxon>
        <taxon>Bacillariophyta</taxon>
        <taxon>Coscinodiscophyceae</taxon>
        <taxon>Chaetocerotophycidae</taxon>
        <taxon>Chaetocerotales</taxon>
        <taxon>Chaetocerotaceae</taxon>
        <taxon>Chaetoceros</taxon>
    </lineage>
</organism>
<evidence type="ECO:0000259" key="1">
    <source>
        <dbReference type="Pfam" id="PF00535"/>
    </source>
</evidence>
<dbReference type="GO" id="GO:0006487">
    <property type="term" value="P:protein N-linked glycosylation"/>
    <property type="evidence" value="ECO:0007669"/>
    <property type="project" value="TreeGrafter"/>
</dbReference>
<evidence type="ECO:0000313" key="3">
    <source>
        <dbReference type="Proteomes" id="UP001054902"/>
    </source>
</evidence>
<dbReference type="GO" id="GO:0005789">
    <property type="term" value="C:endoplasmic reticulum membrane"/>
    <property type="evidence" value="ECO:0007669"/>
    <property type="project" value="TreeGrafter"/>
</dbReference>
<dbReference type="AlphaFoldDB" id="A0AAD3CF19"/>
<dbReference type="Gene3D" id="3.90.550.10">
    <property type="entry name" value="Spore Coat Polysaccharide Biosynthesis Protein SpsA, Chain A"/>
    <property type="match status" value="1"/>
</dbReference>
<dbReference type="EMBL" id="BLLK01000020">
    <property type="protein sequence ID" value="GFH44621.1"/>
    <property type="molecule type" value="Genomic_DNA"/>
</dbReference>
<dbReference type="Proteomes" id="UP001054902">
    <property type="component" value="Unassembled WGS sequence"/>
</dbReference>
<dbReference type="PANTHER" id="PTHR10859">
    <property type="entry name" value="GLYCOSYL TRANSFERASE"/>
    <property type="match status" value="1"/>
</dbReference>
<keyword evidence="3" id="KW-1185">Reference proteome</keyword>
<accession>A0AAD3CF19</accession>
<dbReference type="InterPro" id="IPR001173">
    <property type="entry name" value="Glyco_trans_2-like"/>
</dbReference>
<gene>
    <name evidence="2" type="ORF">CTEN210_01095</name>
</gene>
<name>A0AAD3CF19_9STRA</name>
<comment type="caution">
    <text evidence="2">The sequence shown here is derived from an EMBL/GenBank/DDBJ whole genome shotgun (WGS) entry which is preliminary data.</text>
</comment>
<reference evidence="2 3" key="1">
    <citation type="journal article" date="2021" name="Sci. Rep.">
        <title>The genome of the diatom Chaetoceros tenuissimus carries an ancient integrated fragment of an extant virus.</title>
        <authorList>
            <person name="Hongo Y."/>
            <person name="Kimura K."/>
            <person name="Takaki Y."/>
            <person name="Yoshida Y."/>
            <person name="Baba S."/>
            <person name="Kobayashi G."/>
            <person name="Nagasaki K."/>
            <person name="Hano T."/>
            <person name="Tomaru Y."/>
        </authorList>
    </citation>
    <scope>NUCLEOTIDE SEQUENCE [LARGE SCALE GENOMIC DNA]</scope>
    <source>
        <strain evidence="2 3">NIES-3715</strain>
    </source>
</reference>
<proteinExistence type="predicted"/>
<dbReference type="InterPro" id="IPR029044">
    <property type="entry name" value="Nucleotide-diphossugar_trans"/>
</dbReference>
<evidence type="ECO:0000313" key="2">
    <source>
        <dbReference type="EMBL" id="GFH44621.1"/>
    </source>
</evidence>
<dbReference type="SUPFAM" id="SSF53448">
    <property type="entry name" value="Nucleotide-diphospho-sugar transferases"/>
    <property type="match status" value="1"/>
</dbReference>
<dbReference type="Pfam" id="PF00535">
    <property type="entry name" value="Glycos_transf_2"/>
    <property type="match status" value="1"/>
</dbReference>
<dbReference type="PANTHER" id="PTHR10859:SF91">
    <property type="entry name" value="DOLICHYL-PHOSPHATE BETA-GLUCOSYLTRANSFERASE"/>
    <property type="match status" value="1"/>
</dbReference>
<protein>
    <recommendedName>
        <fullName evidence="1">Glycosyltransferase 2-like domain-containing protein</fullName>
    </recommendedName>
</protein>
<sequence length="303" mass="33933">MSHDSRKSHLHLAASKDTFTQVESWTDISTLPQVPITILLPAYNEQDRIASTLIDYANYISTCKIWNSDESLVNILVVDDGSIDDTIQTVQRCSETIDLDVECYSLPTNVGKGAALEQGIQYISKRYCDSISSTRLILIADSDGSGDIHSLPDMIYTLSNCISVSIDRKQQNIWNTNAILVGNRSGNNSKSRMITRWGFQTCVKLICGNLQIQDTQCGFKLMTLSAAQSLYKGLNLKRWTHDVEVLYRAKLRGYLVCECPIGWEDKTGSKLASNVQETVVVSLKMLSEIISMRLKYTLGIWKV</sequence>